<evidence type="ECO:0000256" key="6">
    <source>
        <dbReference type="RuleBase" id="RU361218"/>
    </source>
</evidence>
<keyword evidence="3 6" id="KW-0812">Transmembrane</keyword>
<evidence type="ECO:0000256" key="1">
    <source>
        <dbReference type="ARBA" id="ARBA00004141"/>
    </source>
</evidence>
<dbReference type="InterPro" id="IPR018499">
    <property type="entry name" value="Tetraspanin/Peripherin"/>
</dbReference>
<evidence type="ECO:0000256" key="4">
    <source>
        <dbReference type="ARBA" id="ARBA00022989"/>
    </source>
</evidence>
<dbReference type="PROSITE" id="PS00421">
    <property type="entry name" value="TM4_1"/>
    <property type="match status" value="1"/>
</dbReference>
<feature type="transmembrane region" description="Helical" evidence="6">
    <location>
        <begin position="56"/>
        <end position="78"/>
    </location>
</feature>
<dbReference type="EMBL" id="GBYB01003355">
    <property type="protein sequence ID" value="JAG73122.1"/>
    <property type="molecule type" value="Transcribed_RNA"/>
</dbReference>
<feature type="transmembrane region" description="Helical" evidence="6">
    <location>
        <begin position="12"/>
        <end position="36"/>
    </location>
</feature>
<evidence type="ECO:0000256" key="3">
    <source>
        <dbReference type="ARBA" id="ARBA00022692"/>
    </source>
</evidence>
<dbReference type="InterPro" id="IPR008952">
    <property type="entry name" value="Tetraspanin_EC2_sf"/>
</dbReference>
<comment type="similarity">
    <text evidence="2 6">Belongs to the tetraspanin (TM4SF) family.</text>
</comment>
<gene>
    <name evidence="7" type="primary">Cd9</name>
    <name evidence="7" type="ORF">g.46927</name>
</gene>
<comment type="subcellular location">
    <subcellularLocation>
        <location evidence="1 6">Membrane</location>
        <topology evidence="1 6">Multi-pass membrane protein</topology>
    </subcellularLocation>
</comment>
<sequence>MVMSQCYGIIKYTLVCVNLVFWALGLAAVVLGVWMLVDNTFIVSLTQEESNYHAGLYIMVAAGALLLIVSFLGCCGAFRESQCLLVSFFSCLLVIVVAQIAAGAWLYTHRDTFGPLVKRAFTETIKKDYGVIEYRTATIDAFQSNLGCCGANGPDDWAGSEYNTKGSTLSGLSVPVTSNGNNNYELPESCCKEKGSEACRRARQVKIGGFVDNAIYSEVIGDIFHFN</sequence>
<dbReference type="PIRSF" id="PIRSF002419">
    <property type="entry name" value="Tetraspanin"/>
    <property type="match status" value="1"/>
</dbReference>
<reference evidence="7" key="1">
    <citation type="submission" date="2015-01" db="EMBL/GenBank/DDBJ databases">
        <title>Transcriptome Assembly of Fopius arisanus.</title>
        <authorList>
            <person name="Geib S."/>
        </authorList>
    </citation>
    <scope>NUCLEOTIDE SEQUENCE</scope>
</reference>
<evidence type="ECO:0000256" key="5">
    <source>
        <dbReference type="ARBA" id="ARBA00023136"/>
    </source>
</evidence>
<organism evidence="7">
    <name type="scientific">Fopius arisanus</name>
    <dbReference type="NCBI Taxonomy" id="64838"/>
    <lineage>
        <taxon>Eukaryota</taxon>
        <taxon>Metazoa</taxon>
        <taxon>Ecdysozoa</taxon>
        <taxon>Arthropoda</taxon>
        <taxon>Hexapoda</taxon>
        <taxon>Insecta</taxon>
        <taxon>Pterygota</taxon>
        <taxon>Neoptera</taxon>
        <taxon>Endopterygota</taxon>
        <taxon>Hymenoptera</taxon>
        <taxon>Apocrita</taxon>
        <taxon>Ichneumonoidea</taxon>
        <taxon>Braconidae</taxon>
        <taxon>Opiinae</taxon>
        <taxon>Fopius</taxon>
    </lineage>
</organism>
<dbReference type="AlphaFoldDB" id="A0A0C9R5X1"/>
<keyword evidence="4 6" id="KW-1133">Transmembrane helix</keyword>
<comment type="caution">
    <text evidence="6">Lacks conserved residue(s) required for the propagation of feature annotation.</text>
</comment>
<keyword evidence="5 6" id="KW-0472">Membrane</keyword>
<name>A0A0C9R5X1_9HYME</name>
<dbReference type="InterPro" id="IPR000301">
    <property type="entry name" value="Tetraspanin_animals"/>
</dbReference>
<dbReference type="PRINTS" id="PR00259">
    <property type="entry name" value="TMFOUR"/>
</dbReference>
<protein>
    <recommendedName>
        <fullName evidence="6">Tetraspanin</fullName>
    </recommendedName>
</protein>
<accession>A0A0C9R5X1</accession>
<dbReference type="PANTHER" id="PTHR19282">
    <property type="entry name" value="TETRASPANIN"/>
    <property type="match status" value="1"/>
</dbReference>
<dbReference type="InterPro" id="IPR018503">
    <property type="entry name" value="Tetraspanin_CS"/>
</dbReference>
<dbReference type="Pfam" id="PF00335">
    <property type="entry name" value="Tetraspanin"/>
    <property type="match status" value="1"/>
</dbReference>
<evidence type="ECO:0000256" key="2">
    <source>
        <dbReference type="ARBA" id="ARBA00006840"/>
    </source>
</evidence>
<dbReference type="GO" id="GO:0005886">
    <property type="term" value="C:plasma membrane"/>
    <property type="evidence" value="ECO:0007669"/>
    <property type="project" value="TreeGrafter"/>
</dbReference>
<feature type="transmembrane region" description="Helical" evidence="6">
    <location>
        <begin position="85"/>
        <end position="107"/>
    </location>
</feature>
<dbReference type="PANTHER" id="PTHR19282:SF551">
    <property type="entry name" value="RE08073P-RELATED"/>
    <property type="match status" value="1"/>
</dbReference>
<dbReference type="SUPFAM" id="SSF48652">
    <property type="entry name" value="Tetraspanin"/>
    <property type="match status" value="1"/>
</dbReference>
<dbReference type="Gene3D" id="1.10.1450.10">
    <property type="entry name" value="Tetraspanin"/>
    <property type="match status" value="1"/>
</dbReference>
<proteinExistence type="inferred from homology"/>
<evidence type="ECO:0000313" key="7">
    <source>
        <dbReference type="EMBL" id="JAG73122.1"/>
    </source>
</evidence>